<feature type="non-terminal residue" evidence="1">
    <location>
        <position position="1"/>
    </location>
</feature>
<dbReference type="AlphaFoldDB" id="A0A6J4SKK1"/>
<protein>
    <submittedName>
        <fullName evidence="1">Uncharacterized protein</fullName>
    </submittedName>
</protein>
<organism evidence="1">
    <name type="scientific">uncultured Segetibacter sp</name>
    <dbReference type="NCBI Taxonomy" id="481133"/>
    <lineage>
        <taxon>Bacteria</taxon>
        <taxon>Pseudomonadati</taxon>
        <taxon>Bacteroidota</taxon>
        <taxon>Chitinophagia</taxon>
        <taxon>Chitinophagales</taxon>
        <taxon>Chitinophagaceae</taxon>
        <taxon>Segetibacter</taxon>
        <taxon>environmental samples</taxon>
    </lineage>
</organism>
<gene>
    <name evidence="1" type="ORF">AVDCRST_MAG96-1977</name>
</gene>
<proteinExistence type="predicted"/>
<reference evidence="1" key="1">
    <citation type="submission" date="2020-02" db="EMBL/GenBank/DDBJ databases">
        <authorList>
            <person name="Meier V. D."/>
        </authorList>
    </citation>
    <scope>NUCLEOTIDE SEQUENCE</scope>
    <source>
        <strain evidence="1">AVDCRST_MAG96</strain>
    </source>
</reference>
<dbReference type="EMBL" id="CADCVN010000762">
    <property type="protein sequence ID" value="CAA9501111.1"/>
    <property type="molecule type" value="Genomic_DNA"/>
</dbReference>
<sequence>DEAHVFAAAFLMPGPQFLATAPQRISLATVVEAKQLRKTIISQWRALILWRV</sequence>
<evidence type="ECO:0000313" key="1">
    <source>
        <dbReference type="EMBL" id="CAA9501111.1"/>
    </source>
</evidence>
<name>A0A6J4SKK1_9BACT</name>
<accession>A0A6J4SKK1</accession>